<dbReference type="Gene3D" id="3.40.190.120">
    <property type="entry name" value="Osmoprotection protein (prox), domain 2"/>
    <property type="match status" value="1"/>
</dbReference>
<dbReference type="Gene3D" id="3.40.190.10">
    <property type="entry name" value="Periplasmic binding protein-like II"/>
    <property type="match status" value="1"/>
</dbReference>
<dbReference type="EMBL" id="NHOO01000004">
    <property type="protein sequence ID" value="OVE49477.1"/>
    <property type="molecule type" value="Genomic_DNA"/>
</dbReference>
<evidence type="ECO:0000259" key="2">
    <source>
        <dbReference type="Pfam" id="PF04069"/>
    </source>
</evidence>
<protein>
    <submittedName>
        <fullName evidence="3">Glycine/betaine ABC transporter substrate-binding protein</fullName>
    </submittedName>
</protein>
<evidence type="ECO:0000313" key="3">
    <source>
        <dbReference type="EMBL" id="OVE49477.1"/>
    </source>
</evidence>
<reference evidence="3 4" key="1">
    <citation type="submission" date="2017-05" db="EMBL/GenBank/DDBJ databases">
        <title>Chromobacterium violaceum GHPS1 isolated from Hydrocarbon polluted soil in French Guiana display an awesome secondary metabolite arsenal and a battery of drug and heavy-metal-resistance and detoxification of xenobiotics proteins.</title>
        <authorList>
            <person name="Belbahri L."/>
        </authorList>
    </citation>
    <scope>NUCLEOTIDE SEQUENCE [LARGE SCALE GENOMIC DNA]</scope>
    <source>
        <strain evidence="3 4">GHPS1</strain>
    </source>
</reference>
<proteinExistence type="predicted"/>
<dbReference type="SUPFAM" id="SSF53850">
    <property type="entry name" value="Periplasmic binding protein-like II"/>
    <property type="match status" value="1"/>
</dbReference>
<evidence type="ECO:0000256" key="1">
    <source>
        <dbReference type="SAM" id="SignalP"/>
    </source>
</evidence>
<feature type="signal peptide" evidence="1">
    <location>
        <begin position="1"/>
        <end position="36"/>
    </location>
</feature>
<keyword evidence="1" id="KW-0732">Signal</keyword>
<dbReference type="Proteomes" id="UP000196342">
    <property type="component" value="Unassembled WGS sequence"/>
</dbReference>
<comment type="caution">
    <text evidence="3">The sequence shown here is derived from an EMBL/GenBank/DDBJ whole genome shotgun (WGS) entry which is preliminary data.</text>
</comment>
<accession>A0A202BD47</accession>
<dbReference type="AlphaFoldDB" id="A0A202BD47"/>
<gene>
    <name evidence="3" type="ORF">CBW21_06245</name>
</gene>
<sequence length="315" mass="34610">MNERFPMQMIASFRNWLAVVCLAAAALAPLSAPAAAAGLTLGSKNFTEQHLLSELTAQYLRGKGYQVAQKPDLATVILRNAMEHGQIDLAWDYTGTGLIIHHGIQQKMSNEEAYATVKRLDEPKGLIWLNPAPLNNTYALAMKRERAEAEGVRTLSDLARAVNRSNGGDKRWQLGFDMEFAGRPDGLKPLQQLYGMELSRPQIRQMDSGLVYNAVRDGFVDAGLVYTTDGRIKGFELLVLQDDLNFFPAYAATPVASKAALDRNPGLADDLNRLASLLDNDTMSAMNAEVDIRHRPVKEVAAEFLRSHGLAKEGA</sequence>
<evidence type="ECO:0000313" key="4">
    <source>
        <dbReference type="Proteomes" id="UP000196342"/>
    </source>
</evidence>
<organism evidence="3 4">
    <name type="scientific">Chromobacterium violaceum</name>
    <dbReference type="NCBI Taxonomy" id="536"/>
    <lineage>
        <taxon>Bacteria</taxon>
        <taxon>Pseudomonadati</taxon>
        <taxon>Pseudomonadota</taxon>
        <taxon>Betaproteobacteria</taxon>
        <taxon>Neisseriales</taxon>
        <taxon>Chromobacteriaceae</taxon>
        <taxon>Chromobacterium</taxon>
    </lineage>
</organism>
<name>A0A202BD47_CHRVL</name>
<keyword evidence="4" id="KW-1185">Reference proteome</keyword>
<dbReference type="Pfam" id="PF04069">
    <property type="entry name" value="OpuAC"/>
    <property type="match status" value="1"/>
</dbReference>
<dbReference type="CDD" id="cd13611">
    <property type="entry name" value="PBP2_YehZ"/>
    <property type="match status" value="1"/>
</dbReference>
<feature type="chain" id="PRO_5013346859" evidence="1">
    <location>
        <begin position="37"/>
        <end position="315"/>
    </location>
</feature>
<dbReference type="GO" id="GO:0043190">
    <property type="term" value="C:ATP-binding cassette (ABC) transporter complex"/>
    <property type="evidence" value="ECO:0007669"/>
    <property type="project" value="InterPro"/>
</dbReference>
<dbReference type="InterPro" id="IPR007210">
    <property type="entry name" value="ABC_Gly_betaine_transp_sub-bd"/>
</dbReference>
<feature type="domain" description="ABC-type glycine betaine transport system substrate-binding" evidence="2">
    <location>
        <begin position="39"/>
        <end position="306"/>
    </location>
</feature>
<dbReference type="GO" id="GO:0022857">
    <property type="term" value="F:transmembrane transporter activity"/>
    <property type="evidence" value="ECO:0007669"/>
    <property type="project" value="InterPro"/>
</dbReference>